<comment type="caution">
    <text evidence="1">The sequence shown here is derived from an EMBL/GenBank/DDBJ whole genome shotgun (WGS) entry which is preliminary data.</text>
</comment>
<dbReference type="Proteomes" id="UP000557307">
    <property type="component" value="Unassembled WGS sequence"/>
</dbReference>
<dbReference type="Pfam" id="PF08843">
    <property type="entry name" value="AbiEii"/>
    <property type="match status" value="1"/>
</dbReference>
<dbReference type="RefSeq" id="WP_246440741.1">
    <property type="nucleotide sequence ID" value="NZ_JACHGF010000011.1"/>
</dbReference>
<gene>
    <name evidence="1" type="ORF">HNQ92_004869</name>
</gene>
<dbReference type="AlphaFoldDB" id="A0A840U2Y6"/>
<evidence type="ECO:0000313" key="1">
    <source>
        <dbReference type="EMBL" id="MBB5286708.1"/>
    </source>
</evidence>
<dbReference type="Gene3D" id="3.10.450.620">
    <property type="entry name" value="JHP933, nucleotidyltransferase-like core domain"/>
    <property type="match status" value="1"/>
</dbReference>
<protein>
    <recommendedName>
        <fullName evidence="3">Nucleotidyl transferase AbiEii/AbiGii toxin family protein</fullName>
    </recommendedName>
</protein>
<name>A0A840U2Y6_9BACT</name>
<evidence type="ECO:0000313" key="2">
    <source>
        <dbReference type="Proteomes" id="UP000557307"/>
    </source>
</evidence>
<organism evidence="1 2">
    <name type="scientific">Rhabdobacter roseus</name>
    <dbReference type="NCBI Taxonomy" id="1655419"/>
    <lineage>
        <taxon>Bacteria</taxon>
        <taxon>Pseudomonadati</taxon>
        <taxon>Bacteroidota</taxon>
        <taxon>Cytophagia</taxon>
        <taxon>Cytophagales</taxon>
        <taxon>Cytophagaceae</taxon>
        <taxon>Rhabdobacter</taxon>
    </lineage>
</organism>
<evidence type="ECO:0008006" key="3">
    <source>
        <dbReference type="Google" id="ProtNLM"/>
    </source>
</evidence>
<accession>A0A840U2Y6</accession>
<keyword evidence="2" id="KW-1185">Reference proteome</keyword>
<proteinExistence type="predicted"/>
<reference evidence="1 2" key="1">
    <citation type="submission" date="2020-08" db="EMBL/GenBank/DDBJ databases">
        <title>Genomic Encyclopedia of Type Strains, Phase IV (KMG-IV): sequencing the most valuable type-strain genomes for metagenomic binning, comparative biology and taxonomic classification.</title>
        <authorList>
            <person name="Goeker M."/>
        </authorList>
    </citation>
    <scope>NUCLEOTIDE SEQUENCE [LARGE SCALE GENOMIC DNA]</scope>
    <source>
        <strain evidence="1 2">DSM 105074</strain>
    </source>
</reference>
<sequence length="209" mass="24117">MLYTHTVKPETVDLLRRLMQLPELAAFALVGGTNLSLRYGHRISVDLDLFTHEPFVLEDVSQSLSKAFPQAIRLGQRRQSIWLVIEGVKVDIVLHEYPYLRGVEVIEGIRLVAVEDIIPMKLEAMATRGVKKDFWDIAELLEHYSLAQMLGWYQEKYQNNDIGHVVMSMTYFEDAELQKENPQDLKGISWKQVKAKMKKAVATYVRNQL</sequence>
<dbReference type="EMBL" id="JACHGF010000011">
    <property type="protein sequence ID" value="MBB5286708.1"/>
    <property type="molecule type" value="Genomic_DNA"/>
</dbReference>
<dbReference type="InterPro" id="IPR014942">
    <property type="entry name" value="AbiEii"/>
</dbReference>